<protein>
    <recommendedName>
        <fullName evidence="2">SnoaL-like domain-containing protein</fullName>
    </recommendedName>
</protein>
<organism evidence="3 4">
    <name type="scientific">Rhodococcus oxybenzonivorans</name>
    <dbReference type="NCBI Taxonomy" id="1990687"/>
    <lineage>
        <taxon>Bacteria</taxon>
        <taxon>Bacillati</taxon>
        <taxon>Actinomycetota</taxon>
        <taxon>Actinomycetes</taxon>
        <taxon>Mycobacteriales</taxon>
        <taxon>Nocardiaceae</taxon>
        <taxon>Rhodococcus</taxon>
    </lineage>
</organism>
<reference evidence="3 4" key="1">
    <citation type="submission" date="2017-05" db="EMBL/GenBank/DDBJ databases">
        <title>Isolation of Rhodococcus sp. S2-17 biodegrading of BP-3.</title>
        <authorList>
            <person name="Lee Y."/>
            <person name="Kim K.H."/>
            <person name="Chun B.H."/>
            <person name="Jung H.S."/>
            <person name="Jeon C.O."/>
        </authorList>
    </citation>
    <scope>NUCLEOTIDE SEQUENCE [LARGE SCALE GENOMIC DNA]</scope>
    <source>
        <strain evidence="3 4">S2-17</strain>
    </source>
</reference>
<dbReference type="InterPro" id="IPR032710">
    <property type="entry name" value="NTF2-like_dom_sf"/>
</dbReference>
<dbReference type="SUPFAM" id="SSF54427">
    <property type="entry name" value="NTF2-like"/>
    <property type="match status" value="1"/>
</dbReference>
<accession>A0A2S2BP92</accession>
<dbReference type="Proteomes" id="UP000245711">
    <property type="component" value="Chromosome"/>
</dbReference>
<name>A0A2S2BP92_9NOCA</name>
<feature type="region of interest" description="Disordered" evidence="1">
    <location>
        <begin position="1"/>
        <end position="23"/>
    </location>
</feature>
<dbReference type="Pfam" id="PF12680">
    <property type="entry name" value="SnoaL_2"/>
    <property type="match status" value="1"/>
</dbReference>
<evidence type="ECO:0000256" key="1">
    <source>
        <dbReference type="SAM" id="MobiDB-lite"/>
    </source>
</evidence>
<evidence type="ECO:0000259" key="2">
    <source>
        <dbReference type="Pfam" id="PF12680"/>
    </source>
</evidence>
<dbReference type="OrthoDB" id="4464052at2"/>
<dbReference type="EMBL" id="CP021354">
    <property type="protein sequence ID" value="AWK70383.1"/>
    <property type="molecule type" value="Genomic_DNA"/>
</dbReference>
<dbReference type="InterPro" id="IPR037401">
    <property type="entry name" value="SnoaL-like"/>
</dbReference>
<proteinExistence type="predicted"/>
<dbReference type="KEGG" id="roz:CBI38_01190"/>
<evidence type="ECO:0000313" key="3">
    <source>
        <dbReference type="EMBL" id="AWK70383.1"/>
    </source>
</evidence>
<sequence length="147" mass="16479">MLRVPRRTTRHPELTPQSKGTIMTQTTTDLESTTRAFYREVDANDPEVFRRHLADTAVFAFNDVDPVTGFEAIDAFVSAWKGNFKAVLHQLDNLVVDTAKNTVAIEITVSYVFSDGNETKVKGSSFVEFANGDIVSWRVYVDTSRLS</sequence>
<evidence type="ECO:0000313" key="4">
    <source>
        <dbReference type="Proteomes" id="UP000245711"/>
    </source>
</evidence>
<gene>
    <name evidence="3" type="ORF">CBI38_01190</name>
</gene>
<feature type="domain" description="SnoaL-like" evidence="2">
    <location>
        <begin position="35"/>
        <end position="137"/>
    </location>
</feature>
<keyword evidence="4" id="KW-1185">Reference proteome</keyword>
<dbReference type="AlphaFoldDB" id="A0A2S2BP92"/>
<dbReference type="Gene3D" id="3.10.450.50">
    <property type="match status" value="1"/>
</dbReference>